<dbReference type="AlphaFoldDB" id="A0A3M7SX23"/>
<reference evidence="2 3" key="1">
    <citation type="journal article" date="2018" name="Sci. Rep.">
        <title>Genomic signatures of local adaptation to the degree of environmental predictability in rotifers.</title>
        <authorList>
            <person name="Franch-Gras L."/>
            <person name="Hahn C."/>
            <person name="Garcia-Roger E.M."/>
            <person name="Carmona M.J."/>
            <person name="Serra M."/>
            <person name="Gomez A."/>
        </authorList>
    </citation>
    <scope>NUCLEOTIDE SEQUENCE [LARGE SCALE GENOMIC DNA]</scope>
    <source>
        <strain evidence="2">HYR1</strain>
    </source>
</reference>
<evidence type="ECO:0000313" key="3">
    <source>
        <dbReference type="Proteomes" id="UP000276133"/>
    </source>
</evidence>
<sequence length="106" mass="12185">MQITDLLHAQPTKLAPAHRTSYVVTRTIVHFDNQSLTFWTLLYFFLAPIAISIVHRLNSADTRPILIDTVRRRLTCVRIGSLQLVSRFLSAASSHVRFGCQYCLQW</sequence>
<evidence type="ECO:0000313" key="2">
    <source>
        <dbReference type="EMBL" id="RNA40364.1"/>
    </source>
</evidence>
<keyword evidence="1" id="KW-0812">Transmembrane</keyword>
<dbReference type="EMBL" id="REGN01000651">
    <property type="protein sequence ID" value="RNA40364.1"/>
    <property type="molecule type" value="Genomic_DNA"/>
</dbReference>
<protein>
    <submittedName>
        <fullName evidence="2">Uncharacterized protein</fullName>
    </submittedName>
</protein>
<accession>A0A3M7SX23</accession>
<evidence type="ECO:0000256" key="1">
    <source>
        <dbReference type="SAM" id="Phobius"/>
    </source>
</evidence>
<dbReference type="Proteomes" id="UP000276133">
    <property type="component" value="Unassembled WGS sequence"/>
</dbReference>
<comment type="caution">
    <text evidence="2">The sequence shown here is derived from an EMBL/GenBank/DDBJ whole genome shotgun (WGS) entry which is preliminary data.</text>
</comment>
<keyword evidence="3" id="KW-1185">Reference proteome</keyword>
<name>A0A3M7SX23_BRAPC</name>
<organism evidence="2 3">
    <name type="scientific">Brachionus plicatilis</name>
    <name type="common">Marine rotifer</name>
    <name type="synonym">Brachionus muelleri</name>
    <dbReference type="NCBI Taxonomy" id="10195"/>
    <lineage>
        <taxon>Eukaryota</taxon>
        <taxon>Metazoa</taxon>
        <taxon>Spiralia</taxon>
        <taxon>Gnathifera</taxon>
        <taxon>Rotifera</taxon>
        <taxon>Eurotatoria</taxon>
        <taxon>Monogononta</taxon>
        <taxon>Pseudotrocha</taxon>
        <taxon>Ploima</taxon>
        <taxon>Brachionidae</taxon>
        <taxon>Brachionus</taxon>
    </lineage>
</organism>
<keyword evidence="1" id="KW-1133">Transmembrane helix</keyword>
<keyword evidence="1" id="KW-0472">Membrane</keyword>
<proteinExistence type="predicted"/>
<feature type="transmembrane region" description="Helical" evidence="1">
    <location>
        <begin position="36"/>
        <end position="54"/>
    </location>
</feature>
<gene>
    <name evidence="2" type="ORF">BpHYR1_042506</name>
</gene>